<keyword evidence="3" id="KW-1185">Reference proteome</keyword>
<dbReference type="KEGG" id="mfre:EXE63_01140"/>
<sequence>MSEVLTTGQVARRLGVHPSRVRALIAAGRLTATRAGDQWLVDADSVDRHADLVSAGATGRPFATRTAWAAAAMCDGLSDGLAASERYRLRNRLARAADTPAICQTVQRWMSLRARAVRRYRVGARDVPDLLASGGVLPTGISAADSYSLGLAAGGAADAYVSTETAQRLVADFYLIGSPQGNLTLRILDIHALTATQIAERGAGGMTFTIHTAPRLIAGADLADDSDARTRAAGCALINDALSATKRADR</sequence>
<dbReference type="NCBIfam" id="TIGR01764">
    <property type="entry name" value="excise"/>
    <property type="match status" value="1"/>
</dbReference>
<dbReference type="GO" id="GO:0003677">
    <property type="term" value="F:DNA binding"/>
    <property type="evidence" value="ECO:0007669"/>
    <property type="project" value="UniProtKB-KW"/>
</dbReference>
<dbReference type="RefSeq" id="WP_272955782.1">
    <property type="nucleotide sequence ID" value="NZ_CP038797.1"/>
</dbReference>
<dbReference type="Pfam" id="PF12728">
    <property type="entry name" value="HTH_17"/>
    <property type="match status" value="1"/>
</dbReference>
<evidence type="ECO:0000313" key="3">
    <source>
        <dbReference type="Proteomes" id="UP000501849"/>
    </source>
</evidence>
<dbReference type="InterPro" id="IPR041657">
    <property type="entry name" value="HTH_17"/>
</dbReference>
<dbReference type="Proteomes" id="UP000501849">
    <property type="component" value="Plasmid unnamed1"/>
</dbReference>
<reference evidence="2 3" key="1">
    <citation type="submission" date="2019-04" db="EMBL/GenBank/DDBJ databases">
        <title>Draft, Whole-Genome Sequence of the Anthracene-degrading Mycobacterium frederiksbergense LB501T, Isolated from a Polycyclic Aromatic Hydrocarbon (PAH)-Contaminated Soil.</title>
        <authorList>
            <person name="Augelletti F."/>
        </authorList>
    </citation>
    <scope>NUCLEOTIDE SEQUENCE [LARGE SCALE GENOMIC DNA]</scope>
    <source>
        <strain evidence="2 3">LB 501T</strain>
        <plasmid evidence="2 3">unnamed1</plasmid>
    </source>
</reference>
<gene>
    <name evidence="2" type="ORF">EXE63_01140</name>
</gene>
<dbReference type="EMBL" id="CP038797">
    <property type="protein sequence ID" value="QIV79674.1"/>
    <property type="molecule type" value="Genomic_DNA"/>
</dbReference>
<protein>
    <submittedName>
        <fullName evidence="2">DNA-binding protein</fullName>
    </submittedName>
</protein>
<name>A0A6H0RXK6_9MYCO</name>
<proteinExistence type="predicted"/>
<accession>A0A6H0RXK6</accession>
<evidence type="ECO:0000313" key="2">
    <source>
        <dbReference type="EMBL" id="QIV79674.1"/>
    </source>
</evidence>
<keyword evidence="2" id="KW-0614">Plasmid</keyword>
<evidence type="ECO:0000259" key="1">
    <source>
        <dbReference type="Pfam" id="PF12728"/>
    </source>
</evidence>
<organism evidence="2 3">
    <name type="scientific">Mycolicibacterium frederiksbergense</name>
    <dbReference type="NCBI Taxonomy" id="117567"/>
    <lineage>
        <taxon>Bacteria</taxon>
        <taxon>Bacillati</taxon>
        <taxon>Actinomycetota</taxon>
        <taxon>Actinomycetes</taxon>
        <taxon>Mycobacteriales</taxon>
        <taxon>Mycobacteriaceae</taxon>
        <taxon>Mycolicibacterium</taxon>
    </lineage>
</organism>
<dbReference type="AlphaFoldDB" id="A0A6H0RXK6"/>
<dbReference type="InterPro" id="IPR010093">
    <property type="entry name" value="SinI_DNA-bd"/>
</dbReference>
<feature type="domain" description="Helix-turn-helix" evidence="1">
    <location>
        <begin position="4"/>
        <end position="49"/>
    </location>
</feature>
<geneLocation type="plasmid" evidence="2 3">
    <name>unnamed1</name>
</geneLocation>
<keyword evidence="2" id="KW-0238">DNA-binding</keyword>